<organism evidence="1">
    <name type="scientific">Dichomitus squalens</name>
    <dbReference type="NCBI Taxonomy" id="114155"/>
    <lineage>
        <taxon>Eukaryota</taxon>
        <taxon>Fungi</taxon>
        <taxon>Dikarya</taxon>
        <taxon>Basidiomycota</taxon>
        <taxon>Agaricomycotina</taxon>
        <taxon>Agaricomycetes</taxon>
        <taxon>Polyporales</taxon>
        <taxon>Polyporaceae</taxon>
        <taxon>Dichomitus</taxon>
    </lineage>
</organism>
<dbReference type="STRING" id="114155.A0A4Q9N3C9"/>
<gene>
    <name evidence="2" type="ORF">BD310DRAFT_817908</name>
    <name evidence="1" type="ORF">BD311DRAFT_653151</name>
</gene>
<dbReference type="Proteomes" id="UP000292082">
    <property type="component" value="Unassembled WGS sequence"/>
</dbReference>
<evidence type="ECO:0000313" key="3">
    <source>
        <dbReference type="Proteomes" id="UP000292082"/>
    </source>
</evidence>
<name>A0A4Q9N3C9_9APHY</name>
<keyword evidence="3" id="KW-1185">Reference proteome</keyword>
<accession>A0A4Q9N3C9</accession>
<evidence type="ECO:0000313" key="2">
    <source>
        <dbReference type="EMBL" id="TBU59155.1"/>
    </source>
</evidence>
<reference evidence="1 3" key="1">
    <citation type="submission" date="2019-01" db="EMBL/GenBank/DDBJ databases">
        <title>Draft genome sequences of three monokaryotic isolates of the white-rot basidiomycete fungus Dichomitus squalens.</title>
        <authorList>
            <consortium name="DOE Joint Genome Institute"/>
            <person name="Lopez S.C."/>
            <person name="Andreopoulos B."/>
            <person name="Pangilinan J."/>
            <person name="Lipzen A."/>
            <person name="Riley R."/>
            <person name="Ahrendt S."/>
            <person name="Ng V."/>
            <person name="Barry K."/>
            <person name="Daum C."/>
            <person name="Grigoriev I.V."/>
            <person name="Hilden K.S."/>
            <person name="Makela M.R."/>
            <person name="de Vries R.P."/>
        </authorList>
    </citation>
    <scope>NUCLEOTIDE SEQUENCE [LARGE SCALE GENOMIC DNA]</scope>
    <source>
        <strain evidence="2 3">CBS 464.89</strain>
        <strain evidence="1">OM18370.1</strain>
    </source>
</reference>
<dbReference type="Proteomes" id="UP000292957">
    <property type="component" value="Unassembled WGS sequence"/>
</dbReference>
<dbReference type="EMBL" id="ML143392">
    <property type="protein sequence ID" value="TBU33256.1"/>
    <property type="molecule type" value="Genomic_DNA"/>
</dbReference>
<sequence>MISFFPPPCPQLPEFQTLLVRGTYHASAPVHLLLSHCSGTPGARAICLTPQRESFRNALVELKDQWIEVHGGIGRTSAAALRTEIFYPPTLAHLRLTLSMLHEYDDTVHHRKTTLAVAPTLLVLHELSAYFTAQATQAT</sequence>
<dbReference type="EMBL" id="ML145117">
    <property type="protein sequence ID" value="TBU59155.1"/>
    <property type="molecule type" value="Genomic_DNA"/>
</dbReference>
<protein>
    <submittedName>
        <fullName evidence="1">Uncharacterized protein</fullName>
    </submittedName>
</protein>
<proteinExistence type="predicted"/>
<dbReference type="OrthoDB" id="3224367at2759"/>
<evidence type="ECO:0000313" key="1">
    <source>
        <dbReference type="EMBL" id="TBU33256.1"/>
    </source>
</evidence>
<dbReference type="AlphaFoldDB" id="A0A4Q9N3C9"/>